<protein>
    <submittedName>
        <fullName evidence="7">Family 43 glycosylhydrolase</fullName>
    </submittedName>
</protein>
<dbReference type="AlphaFoldDB" id="A0A9Q4FX83"/>
<keyword evidence="4 5" id="KW-0326">Glycosidase</keyword>
<dbReference type="InterPro" id="IPR016828">
    <property type="entry name" value="Alpha-L-arabinofuranosidase"/>
</dbReference>
<dbReference type="PIRSF" id="PIRSF025414">
    <property type="entry name" value="Alpha-L-arabinofuranosidase"/>
    <property type="match status" value="1"/>
</dbReference>
<dbReference type="Pfam" id="PF04616">
    <property type="entry name" value="Glyco_hydro_43"/>
    <property type="match status" value="1"/>
</dbReference>
<dbReference type="Pfam" id="PF07532">
    <property type="entry name" value="Big_4"/>
    <property type="match status" value="1"/>
</dbReference>
<keyword evidence="2" id="KW-0732">Signal</keyword>
<comment type="caution">
    <text evidence="7">The sequence shown here is derived from an EMBL/GenBank/DDBJ whole genome shotgun (WGS) entry which is preliminary data.</text>
</comment>
<dbReference type="SUPFAM" id="SSF75005">
    <property type="entry name" value="Arabinanase/levansucrase/invertase"/>
    <property type="match status" value="1"/>
</dbReference>
<keyword evidence="3 5" id="KW-0378">Hydrolase</keyword>
<dbReference type="InterPro" id="IPR006710">
    <property type="entry name" value="Glyco_hydro_43"/>
</dbReference>
<proteinExistence type="inferred from homology"/>
<keyword evidence="8" id="KW-1185">Reference proteome</keyword>
<evidence type="ECO:0000256" key="3">
    <source>
        <dbReference type="ARBA" id="ARBA00022801"/>
    </source>
</evidence>
<sequence>MILIKEGQKLNIAGKLKETIELPKRMPVELENGVEVYMTVKWELSSSSVEYEEVGTYSISGKVMLKDYSNPLIEQRADPYIYKHKDGYYYFTGSYPLYDRIVLRRAKTIEELSDAEEVVIWEAHESGIMSEHIWAPELHYINNKWVIHFAAGDKDDVWAIRPYVLETDSDNPLEGNWEEKGQINTHFQSFSLDATTFEHKGKRYLVWAQKVDNDTVSNLYIAEMENPWTIKGEQVLLATPEYSWEQAGFYVNEGPAMINRNGNVYIAYSGSATDDRYSMGLLIAEENSDLLNPQSWTKLAEPVMVSNEKTGEYGPGHNSFTVAEDGETDLLVYHARPYKKIEGNPLYDFNRHARVQELLWKTNGSPYFGIPGQRLTENNPEVKAIVTITEA</sequence>
<reference evidence="7" key="1">
    <citation type="submission" date="2020-06" db="EMBL/GenBank/DDBJ databases">
        <title>Insight into the genomes of haloalkaliphilic bacilli from Kenyan soda lakes.</title>
        <authorList>
            <person name="Mwirichia R."/>
            <person name="Villamizar G.C."/>
            <person name="Poehlein A."/>
            <person name="Mugweru J."/>
            <person name="Kipnyargis A."/>
            <person name="Kiplimo D."/>
            <person name="Orwa P."/>
            <person name="Daniel R."/>
        </authorList>
    </citation>
    <scope>NUCLEOTIDE SEQUENCE</scope>
    <source>
        <strain evidence="7">B1096_S55</strain>
    </source>
</reference>
<dbReference type="PANTHER" id="PTHR43817:SF1">
    <property type="entry name" value="HYDROLASE, FAMILY 43, PUTATIVE (AFU_ORTHOLOGUE AFUA_3G01660)-RELATED"/>
    <property type="match status" value="1"/>
</dbReference>
<dbReference type="GO" id="GO:0004553">
    <property type="term" value="F:hydrolase activity, hydrolyzing O-glycosyl compounds"/>
    <property type="evidence" value="ECO:0007669"/>
    <property type="project" value="InterPro"/>
</dbReference>
<accession>A0A9Q4FX83</accession>
<dbReference type="PANTHER" id="PTHR43817">
    <property type="entry name" value="GLYCOSYL HYDROLASE"/>
    <property type="match status" value="1"/>
</dbReference>
<dbReference type="CDD" id="cd18817">
    <property type="entry name" value="GH43f_LbAraf43-like"/>
    <property type="match status" value="1"/>
</dbReference>
<comment type="similarity">
    <text evidence="1 5">Belongs to the glycosyl hydrolase 43 family.</text>
</comment>
<feature type="domain" description="Bacterial Ig-like" evidence="6">
    <location>
        <begin position="17"/>
        <end position="63"/>
    </location>
</feature>
<dbReference type="EMBL" id="JABXYM010000001">
    <property type="protein sequence ID" value="MCR6094967.1"/>
    <property type="molecule type" value="Genomic_DNA"/>
</dbReference>
<dbReference type="Proteomes" id="UP001057753">
    <property type="component" value="Unassembled WGS sequence"/>
</dbReference>
<evidence type="ECO:0000259" key="6">
    <source>
        <dbReference type="Pfam" id="PF07532"/>
    </source>
</evidence>
<gene>
    <name evidence="7" type="ORF">HXA33_00200</name>
</gene>
<evidence type="ECO:0000313" key="7">
    <source>
        <dbReference type="EMBL" id="MCR6094967.1"/>
    </source>
</evidence>
<dbReference type="InterPro" id="IPR023296">
    <property type="entry name" value="Glyco_hydro_beta-prop_sf"/>
</dbReference>
<dbReference type="RefSeq" id="WP_257819589.1">
    <property type="nucleotide sequence ID" value="NZ_JABXYM010000001.1"/>
</dbReference>
<evidence type="ECO:0000256" key="1">
    <source>
        <dbReference type="ARBA" id="ARBA00009865"/>
    </source>
</evidence>
<dbReference type="GO" id="GO:0005975">
    <property type="term" value="P:carbohydrate metabolic process"/>
    <property type="evidence" value="ECO:0007669"/>
    <property type="project" value="InterPro"/>
</dbReference>
<dbReference type="InterPro" id="IPR011081">
    <property type="entry name" value="Big_4"/>
</dbReference>
<evidence type="ECO:0000256" key="2">
    <source>
        <dbReference type="ARBA" id="ARBA00022729"/>
    </source>
</evidence>
<evidence type="ECO:0000256" key="5">
    <source>
        <dbReference type="RuleBase" id="RU361187"/>
    </source>
</evidence>
<dbReference type="Gene3D" id="2.115.10.20">
    <property type="entry name" value="Glycosyl hydrolase domain, family 43"/>
    <property type="match status" value="1"/>
</dbReference>
<name>A0A9Q4FX83_SALAG</name>
<evidence type="ECO:0000313" key="8">
    <source>
        <dbReference type="Proteomes" id="UP001057753"/>
    </source>
</evidence>
<organism evidence="7 8">
    <name type="scientific">Salipaludibacillus agaradhaerens</name>
    <name type="common">Bacillus agaradhaerens</name>
    <dbReference type="NCBI Taxonomy" id="76935"/>
    <lineage>
        <taxon>Bacteria</taxon>
        <taxon>Bacillati</taxon>
        <taxon>Bacillota</taxon>
        <taxon>Bacilli</taxon>
        <taxon>Bacillales</taxon>
        <taxon>Bacillaceae</taxon>
    </lineage>
</organism>
<evidence type="ECO:0000256" key="4">
    <source>
        <dbReference type="ARBA" id="ARBA00023295"/>
    </source>
</evidence>